<feature type="domain" description="PLAT" evidence="3">
    <location>
        <begin position="427"/>
        <end position="546"/>
    </location>
</feature>
<feature type="domain" description="PLAT" evidence="3">
    <location>
        <begin position="48"/>
        <end position="155"/>
    </location>
</feature>
<feature type="domain" description="PLAT" evidence="3">
    <location>
        <begin position="843"/>
        <end position="957"/>
    </location>
</feature>
<feature type="region of interest" description="Disordered" evidence="2">
    <location>
        <begin position="1620"/>
        <end position="1661"/>
    </location>
</feature>
<dbReference type="CDD" id="cd00113">
    <property type="entry name" value="PLAT"/>
    <property type="match status" value="1"/>
</dbReference>
<dbReference type="Gene3D" id="2.60.60.20">
    <property type="entry name" value="PLAT/LH2 domain"/>
    <property type="match status" value="12"/>
</dbReference>
<comment type="caution">
    <text evidence="4">The sequence shown here is derived from an EMBL/GenBank/DDBJ whole genome shotgun (WGS) entry which is preliminary data.</text>
</comment>
<feature type="domain" description="PLAT" evidence="3">
    <location>
        <begin position="1247"/>
        <end position="1349"/>
    </location>
</feature>
<feature type="non-terminal residue" evidence="4">
    <location>
        <position position="1"/>
    </location>
</feature>
<feature type="compositionally biased region" description="Basic and acidic residues" evidence="2">
    <location>
        <begin position="1639"/>
        <end position="1660"/>
    </location>
</feature>
<dbReference type="Pfam" id="PF01477">
    <property type="entry name" value="PLAT"/>
    <property type="match status" value="12"/>
</dbReference>
<comment type="caution">
    <text evidence="1">Lacks conserved residue(s) required for the propagation of feature annotation.</text>
</comment>
<gene>
    <name evidence="4" type="ORF">BaRGS_00004699</name>
</gene>
<dbReference type="PANTHER" id="PTHR45901">
    <property type="entry name" value="PROTEIN CBG12474"/>
    <property type="match status" value="1"/>
</dbReference>
<dbReference type="SUPFAM" id="SSF49723">
    <property type="entry name" value="Lipase/lipooxygenase domain (PLAT/LH2 domain)"/>
    <property type="match status" value="16"/>
</dbReference>
<accession>A0ABD0LYB6</accession>
<feature type="region of interest" description="Disordered" evidence="2">
    <location>
        <begin position="2186"/>
        <end position="2219"/>
    </location>
</feature>
<dbReference type="InterPro" id="IPR036392">
    <property type="entry name" value="PLAT/LH2_dom_sf"/>
</dbReference>
<dbReference type="SMART" id="SM00308">
    <property type="entry name" value="LH2"/>
    <property type="match status" value="11"/>
</dbReference>
<name>A0ABD0LYB6_9CAEN</name>
<feature type="domain" description="PLAT" evidence="3">
    <location>
        <begin position="1121"/>
        <end position="1237"/>
    </location>
</feature>
<reference evidence="4 5" key="1">
    <citation type="journal article" date="2023" name="Sci. Data">
        <title>Genome assembly of the Korean intertidal mud-creeper Batillaria attramentaria.</title>
        <authorList>
            <person name="Patra A.K."/>
            <person name="Ho P.T."/>
            <person name="Jun S."/>
            <person name="Lee S.J."/>
            <person name="Kim Y."/>
            <person name="Won Y.J."/>
        </authorList>
    </citation>
    <scope>NUCLEOTIDE SEQUENCE [LARGE SCALE GENOMIC DNA]</scope>
    <source>
        <strain evidence="4">Wonlab-2016</strain>
    </source>
</reference>
<evidence type="ECO:0000313" key="4">
    <source>
        <dbReference type="EMBL" id="KAK7503967.1"/>
    </source>
</evidence>
<feature type="domain" description="PLAT" evidence="3">
    <location>
        <begin position="297"/>
        <end position="415"/>
    </location>
</feature>
<dbReference type="InterPro" id="IPR052970">
    <property type="entry name" value="Inner_ear_hair_cell_LOXHD"/>
</dbReference>
<dbReference type="Proteomes" id="UP001519460">
    <property type="component" value="Unassembled WGS sequence"/>
</dbReference>
<organism evidence="4 5">
    <name type="scientific">Batillaria attramentaria</name>
    <dbReference type="NCBI Taxonomy" id="370345"/>
    <lineage>
        <taxon>Eukaryota</taxon>
        <taxon>Metazoa</taxon>
        <taxon>Spiralia</taxon>
        <taxon>Lophotrochozoa</taxon>
        <taxon>Mollusca</taxon>
        <taxon>Gastropoda</taxon>
        <taxon>Caenogastropoda</taxon>
        <taxon>Sorbeoconcha</taxon>
        <taxon>Cerithioidea</taxon>
        <taxon>Batillariidae</taxon>
        <taxon>Batillaria</taxon>
    </lineage>
</organism>
<feature type="domain" description="PLAT" evidence="3">
    <location>
        <begin position="1799"/>
        <end position="1918"/>
    </location>
</feature>
<feature type="domain" description="PLAT" evidence="3">
    <location>
        <begin position="1658"/>
        <end position="1787"/>
    </location>
</feature>
<feature type="domain" description="PLAT" evidence="3">
    <location>
        <begin position="697"/>
        <end position="818"/>
    </location>
</feature>
<evidence type="ECO:0000259" key="3">
    <source>
        <dbReference type="PROSITE" id="PS50095"/>
    </source>
</evidence>
<feature type="compositionally biased region" description="Basic and acidic residues" evidence="2">
    <location>
        <begin position="2208"/>
        <end position="2219"/>
    </location>
</feature>
<protein>
    <recommendedName>
        <fullName evidence="3">PLAT domain-containing protein</fullName>
    </recommendedName>
</protein>
<dbReference type="PROSITE" id="PS50095">
    <property type="entry name" value="PLAT"/>
    <property type="match status" value="16"/>
</dbReference>
<sequence length="2219" mass="246542">FSFVTVHAQSVFTTDILTKFNYLLTDIIPGVVEKENTPPPAEEKPKEGEWRLLVTTGRDTDMGCADTVVMYAYGSKGSVGPVLIGNGDDGISIDPDKAGKLYKIRVGLAEQTFGAQWFLDKVIMVDLVSGETLQFSVGRWLSRRHDDCDVWRELPVTWPGEKPLPVLEYQLHVHTGDVDEADTEADIYVTMYGERGDSGKHRLYKSKSGGRPFTRGKVDTYTVEAVSLGEVKKLVVGHEETKPGDGWYLADVTVAESDKVSSPQVYFPCNRWLDAGRDDHKTIVELLPGEKPKESSGEYQLWVKTAADSSPANGGKVSVVAYGSKGHSKDVELFAPNRHAQLFEPGNIDEFEVALGEIGELYKLRVNREDTQGWKAWHLEEIKLTDQATGQTWVFVFDRWFSRDMDDHDLVRELPALKDNKPVLPVCHYEVTTFTGDHWAGGTDATVYITLVGSKGDSGKRTLYTPPGNVASFKVGGEDSFELEAVDLGELQSVIIGHDGKGHGAGWFLDKVAVKVKGGDGGKSVFPCFRWLDMGEDDGKTERELRHIDVPDLLQISPMKNRNESKGDWQVYVKTSDLDGAATCAQVFLTVYGTKDASRPLPLGDGSPNSDDFWRGKESLFKVNIGNVGEIRKIRVEHDNRNPDPGWHVDYIRMVDQVTEEELFFPLNRWLAQDKEDGQLCRECPVISPGVPPVPVLRYLIAVQTGRQRSAGTSEGWITVNLAGRNGDTGQQLMQHPLSNPADKMSSGKLDIYMLEAVSVGTLESLRLVFEGKGRGKKWFVERVTVMESLGAMEEAVFDFNCWLDADGDNAKEVPLTEMQVASCVTDDVAYRLLGHATPDSQGHWDVTVWTGDKSDAGTKDPVMMVLYGTNGQTEPKQINKDTAFNPSSVVHTQIDAGSIGPLFKIRLMFGDRAGNSKWFLERLKLKDRDTGQEFLFDHNAKIESSAQSPDGATELPAIRPDIPPLPETTYLITVSTGRQPRAETDAEIFCTLIGQWGDTGERVLSESKSHREPFQRGQNDQFEVKTLYLGNVRKLMIGHNENGRGCGWFCRQVTVQALDAPAPDKKPEVVFSCNRWFDTGCEDRRLVRELMPSGQILPSEAVVDRSGSRGLWCCWVKMASEDRLDASLKAITLPENVSITVYGSKGVRGPINLKGSSSSDLFLLGQTDSFDNIQLGDLGEMQKLRVCAGREDDDNPVWMVQQVSLEDQDTKEIVRFDFSRWVGEVGGGIQHEMPVLRSGELSPAVVEYEVRVQTDTGQNAGTNSSVFVNLYGKNGDCGRRRLMDIFIMDAVDLGDLEKVVVTKGPGSPWQLSQVMVRAGLFAPLTHVFIWSNMVGDEARHSEEVEVMIPVISSWPAPVAIPAEQADDLLASGGHWPVEIVTGEKGSSGDVSDLVLVMCGDKGESPPLMFNSVRDKPFQPGQTDTAEIHLPQDVGDLFKVRLGFADITHQKSLHISRIKFEDVDTRDNFSYDLNAVIRVDKDSDGWTEFPVVWPAVHVLPVLKYKVEVVTGGVPNAETEGGIYIQLHGRMGSTGKRHLKKSLTHDKMFQQNQTDVFEIEAVSLLSVDKVDIGHYRTASGEGWFCKRVIITPEGEEECVFECNRWLDGGEDDGRIERTLHLMDDPAPSPTPDVAPPLVSAREESPVEETPRQQPPENDHKWKIWTTTGSAPGQGTDTPIVIVLYGDKGHSGPMVIGDSPDADFRIHEGLTQEFEVGTDVDIGKPYKVRVGFLAKGNEHTWYTSFNHTPQWFLERLKVQDVSSGQQYVFEAKHWVGVTDDHDHWREFPVYTANEEDMLETHSYFVEVFTGDKFGAGTDANVYLEICGERGDTGWRHLHGTKTEGRMFEREMRDVFSIEAVDLGKLTKVKVSHDGYGPGSGWFLDRVVVKESESGDEKYVFNCERWLDEGEDDGALERELPLTGVVREEQPPAEDTPKAGDWQVLVMTSAEDYSGTDARVTLTVFGDKGSSGPIPLGSPDETFFQTGDTDHFKISLDPKTVGKIQKIRLEHDNSGLGAGWRVEAVDMINELTQEKLHFPVNRWLSFEEKHGDIVFEAPAEWPGEKPLERRTYRVKTVTESESGAGTDADVYIILVGRNGDSGRRQLKQNLEDHGKFEQGQTDSFLVEAVDLGHLEKVIIGMNSSGFGSSWKLQCVIVRVSEKENYVFPWGKWLNDENPEAEIILAQVVEDGDEDDVATPRDGPPDSVDPVSARDSEPDTARD</sequence>
<feature type="domain" description="PLAT" evidence="3">
    <location>
        <begin position="167"/>
        <end position="287"/>
    </location>
</feature>
<dbReference type="Gene3D" id="2.40.180.10">
    <property type="entry name" value="Catalase core domain"/>
    <property type="match status" value="4"/>
</dbReference>
<dbReference type="InterPro" id="IPR001024">
    <property type="entry name" value="PLAT/LH2_dom"/>
</dbReference>
<evidence type="ECO:0000256" key="2">
    <source>
        <dbReference type="SAM" id="MobiDB-lite"/>
    </source>
</evidence>
<feature type="domain" description="PLAT" evidence="3">
    <location>
        <begin position="567"/>
        <end position="685"/>
    </location>
</feature>
<evidence type="ECO:0000313" key="5">
    <source>
        <dbReference type="Proteomes" id="UP001519460"/>
    </source>
</evidence>
<keyword evidence="5" id="KW-1185">Reference proteome</keyword>
<feature type="domain" description="PLAT" evidence="3">
    <location>
        <begin position="969"/>
        <end position="1092"/>
    </location>
</feature>
<dbReference type="EMBL" id="JACVVK020000017">
    <property type="protein sequence ID" value="KAK7503967.1"/>
    <property type="molecule type" value="Genomic_DNA"/>
</dbReference>
<feature type="domain" description="PLAT" evidence="3">
    <location>
        <begin position="2067"/>
        <end position="2184"/>
    </location>
</feature>
<dbReference type="PANTHER" id="PTHR45901:SF7">
    <property type="entry name" value="OXYGEN-REGULATED PROTEIN 1"/>
    <property type="match status" value="1"/>
</dbReference>
<feature type="domain" description="PLAT" evidence="3">
    <location>
        <begin position="1374"/>
        <end position="1491"/>
    </location>
</feature>
<dbReference type="CDD" id="cd01756">
    <property type="entry name" value="PLAT_repeat"/>
    <property type="match status" value="4"/>
</dbReference>
<evidence type="ECO:0000256" key="1">
    <source>
        <dbReference type="PROSITE-ProRule" id="PRU00152"/>
    </source>
</evidence>
<proteinExistence type="predicted"/>
<feature type="domain" description="PLAT" evidence="3">
    <location>
        <begin position="1502"/>
        <end position="1619"/>
    </location>
</feature>
<feature type="domain" description="PLAT" evidence="3">
    <location>
        <begin position="1937"/>
        <end position="2055"/>
    </location>
</feature>